<evidence type="ECO:0000313" key="3">
    <source>
        <dbReference type="EMBL" id="VVD62976.1"/>
    </source>
</evidence>
<keyword evidence="2" id="KW-0472">Membrane</keyword>
<evidence type="ECO:0000256" key="2">
    <source>
        <dbReference type="SAM" id="Phobius"/>
    </source>
</evidence>
<feature type="region of interest" description="Disordered" evidence="1">
    <location>
        <begin position="58"/>
        <end position="79"/>
    </location>
</feature>
<dbReference type="OrthoDB" id="8943568at2"/>
<dbReference type="AlphaFoldDB" id="A0A5E4RI63"/>
<feature type="compositionally biased region" description="Basic residues" evidence="1">
    <location>
        <begin position="139"/>
        <end position="148"/>
    </location>
</feature>
<dbReference type="Proteomes" id="UP000384354">
    <property type="component" value="Unassembled WGS sequence"/>
</dbReference>
<keyword evidence="2" id="KW-0812">Transmembrane</keyword>
<dbReference type="RefSeq" id="WP_150562087.1">
    <property type="nucleotide sequence ID" value="NZ_CABPSL010000001.1"/>
</dbReference>
<keyword evidence="2" id="KW-1133">Transmembrane helix</keyword>
<sequence>MPSIESASRFWRARLRTRVGCGRSGWIAWLIVALIGVQIWGLQHEILHARRLSGVPPVSADASRSAAGEANDPDEAGGADLAMAADGRAQAVGTVSVDFGNSHHHCHLFEGATLAAAMAVAVLSWGSDTVIASLPQRATGRRHPSVHRRPFDSRAPPLAI</sequence>
<dbReference type="EMBL" id="CABPSL010000001">
    <property type="protein sequence ID" value="VVD62976.1"/>
    <property type="molecule type" value="Genomic_DNA"/>
</dbReference>
<proteinExistence type="predicted"/>
<name>A0A5E4RI63_9BURK</name>
<evidence type="ECO:0000256" key="1">
    <source>
        <dbReference type="SAM" id="MobiDB-lite"/>
    </source>
</evidence>
<feature type="transmembrane region" description="Helical" evidence="2">
    <location>
        <begin position="21"/>
        <end position="42"/>
    </location>
</feature>
<feature type="region of interest" description="Disordered" evidence="1">
    <location>
        <begin position="139"/>
        <end position="160"/>
    </location>
</feature>
<organism evidence="3 4">
    <name type="scientific">Pandoraea cepalis</name>
    <dbReference type="NCBI Taxonomy" id="2508294"/>
    <lineage>
        <taxon>Bacteria</taxon>
        <taxon>Pseudomonadati</taxon>
        <taxon>Pseudomonadota</taxon>
        <taxon>Betaproteobacteria</taxon>
        <taxon>Burkholderiales</taxon>
        <taxon>Burkholderiaceae</taxon>
        <taxon>Pandoraea</taxon>
    </lineage>
</organism>
<evidence type="ECO:0000313" key="4">
    <source>
        <dbReference type="Proteomes" id="UP000384354"/>
    </source>
</evidence>
<reference evidence="3 4" key="1">
    <citation type="submission" date="2019-08" db="EMBL/GenBank/DDBJ databases">
        <authorList>
            <person name="Peeters C."/>
        </authorList>
    </citation>
    <scope>NUCLEOTIDE SEQUENCE [LARGE SCALE GENOMIC DNA]</scope>
    <source>
        <strain evidence="3 4">LMG 31106</strain>
    </source>
</reference>
<accession>A0A5E4RI63</accession>
<gene>
    <name evidence="3" type="ORF">PCE31106_00193</name>
</gene>
<protein>
    <submittedName>
        <fullName evidence="3">Uncharacterized protein</fullName>
    </submittedName>
</protein>